<organism evidence="1 2">
    <name type="scientific">Panagrolaimus sp. JU765</name>
    <dbReference type="NCBI Taxonomy" id="591449"/>
    <lineage>
        <taxon>Eukaryota</taxon>
        <taxon>Metazoa</taxon>
        <taxon>Ecdysozoa</taxon>
        <taxon>Nematoda</taxon>
        <taxon>Chromadorea</taxon>
        <taxon>Rhabditida</taxon>
        <taxon>Tylenchina</taxon>
        <taxon>Panagrolaimomorpha</taxon>
        <taxon>Panagrolaimoidea</taxon>
        <taxon>Panagrolaimidae</taxon>
        <taxon>Panagrolaimus</taxon>
    </lineage>
</organism>
<dbReference type="WBParaSite" id="JU765_v2.g13203.t1">
    <property type="protein sequence ID" value="JU765_v2.g13203.t1"/>
    <property type="gene ID" value="JU765_v2.g13203"/>
</dbReference>
<evidence type="ECO:0000313" key="1">
    <source>
        <dbReference type="Proteomes" id="UP000887576"/>
    </source>
</evidence>
<name>A0AC34Q5V8_9BILA</name>
<proteinExistence type="predicted"/>
<accession>A0AC34Q5V8</accession>
<dbReference type="Proteomes" id="UP000887576">
    <property type="component" value="Unplaced"/>
</dbReference>
<reference evidence="2" key="1">
    <citation type="submission" date="2022-11" db="UniProtKB">
        <authorList>
            <consortium name="WormBaseParasite"/>
        </authorList>
    </citation>
    <scope>IDENTIFICATION</scope>
</reference>
<evidence type="ECO:0000313" key="2">
    <source>
        <dbReference type="WBParaSite" id="JU765_v2.g13203.t1"/>
    </source>
</evidence>
<protein>
    <submittedName>
        <fullName evidence="2">Uncharacterized protein</fullName>
    </submittedName>
</protein>
<sequence length="176" mass="19493">MDATETENVAKVMTILTHNELSELSSFVARMARLPEHIARVDYSDLLNSCTKEFCTSLHNGVEVSGSEFTQIHVFATRFSKKAGNFQKFTEEIEKVMNTDEFRIEVENRVSHMLSEITGHYPGVSQEVVDMEVSSGSSPEDSPVRAPPPPPPPPVQFPPIPSSIPLPPGPAPNFYH</sequence>